<evidence type="ECO:0000313" key="6">
    <source>
        <dbReference type="EMBL" id="KAF3539022.1"/>
    </source>
</evidence>
<feature type="region of interest" description="Disordered" evidence="4">
    <location>
        <begin position="279"/>
        <end position="340"/>
    </location>
</feature>
<feature type="compositionally biased region" description="Polar residues" evidence="4">
    <location>
        <begin position="325"/>
        <end position="340"/>
    </location>
</feature>
<dbReference type="GO" id="GO:0008234">
    <property type="term" value="F:cysteine-type peptidase activity"/>
    <property type="evidence" value="ECO:0007669"/>
    <property type="project" value="InterPro"/>
</dbReference>
<dbReference type="AlphaFoldDB" id="A0A8S9QH42"/>
<dbReference type="Proteomes" id="UP000712600">
    <property type="component" value="Unassembled WGS sequence"/>
</dbReference>
<gene>
    <name evidence="6" type="ORF">F2Q69_00020432</name>
</gene>
<keyword evidence="2" id="KW-0645">Protease</keyword>
<name>A0A8S9QH42_BRACR</name>
<evidence type="ECO:0000313" key="7">
    <source>
        <dbReference type="Proteomes" id="UP000712600"/>
    </source>
</evidence>
<feature type="compositionally biased region" description="Low complexity" evidence="4">
    <location>
        <begin position="537"/>
        <end position="546"/>
    </location>
</feature>
<feature type="region of interest" description="Disordered" evidence="4">
    <location>
        <begin position="712"/>
        <end position="749"/>
    </location>
</feature>
<proteinExistence type="inferred from homology"/>
<dbReference type="Pfam" id="PF02902">
    <property type="entry name" value="Peptidase_C48"/>
    <property type="match status" value="1"/>
</dbReference>
<evidence type="ECO:0000256" key="1">
    <source>
        <dbReference type="ARBA" id="ARBA00005234"/>
    </source>
</evidence>
<protein>
    <recommendedName>
        <fullName evidence="5">Ubiquitin-like protease family profile domain-containing protein</fullName>
    </recommendedName>
</protein>
<keyword evidence="3" id="KW-0378">Hydrolase</keyword>
<accession>A0A8S9QH42</accession>
<dbReference type="EMBL" id="QGKX02001290">
    <property type="protein sequence ID" value="KAF3539022.1"/>
    <property type="molecule type" value="Genomic_DNA"/>
</dbReference>
<evidence type="ECO:0000256" key="2">
    <source>
        <dbReference type="ARBA" id="ARBA00022670"/>
    </source>
</evidence>
<evidence type="ECO:0000256" key="3">
    <source>
        <dbReference type="ARBA" id="ARBA00022801"/>
    </source>
</evidence>
<sequence length="1119" mass="120923">MLFRVSINSALSTADIITRVVERKLVVNLVTAKSVDQLGQAYVQSFVCTDVDGDLLNQSLGDKANASVANMVSLIEEDYPFEHNTWPGGVNADDVKQKKGPPPTSESSDDNVSSAAEKGNVPQGGGDSGMQSGNRRGQSSRRQEHEPQTVLDVPTLLRRAADAYEERVMPMFEGYVLSLKGHFNREVGVLRTDLQSATTSIREMETAVTTEFENIEKLITGPGTMTRNHRSVEEVRIDSILLIAGTASAPLYAASTASPGVSKSGEYNVQLCADIRSMQTQGHRGLSPDPPPPSVPHTKFTDSGPVDVDSHGVLPGDKDTASKGPVTSNIHPPPTQSTGNIDDVVVEPMETHTHDSHEASPQYPWGRESFLLTVRSTKSRTPMNYVQETMAIQGFSDAMVLVTITACPSIIIKSGGGDPLADSALSTADIITRVVERKLVVNLVTAKSVDQLGQAYVQSFVCTDVDGDLLNQSLGDKEDASVANMVSLIEEDYPFEHNTWSGGVNADDVKEKKGPPPTSESSDDNVSSAAEKGNVPQGDGDSGMQSGDRRGQSSRRQGHEPQTGENIPLDVSTLLRRAADAYEERVMPMFEGYVLSLKGHFNREVGVLRIDLQSATTSIRELETAVTTEFENIKKLITGPGYNDEEPLIGGGSPHRQYSPYRGAEHDAGDAFVPPAKGTASAPLYAASTASPGVSKSGEYNVQLRADIRSMQTQGHRGLSPDPPPPSVPHTKFTEIPQTSTFPGDVVGGQCQISNFDRLNEQELPRPSPPPATVAGGPSVSSKFVSLKEKETTSHGGEMHGSNPVEEASELGVEKNDDVDGSSNTSPTKFKGVGDVPGADDAASDGGRRVSKRRHTSPKRVLPVFIGGFNAFAPPTQANRDAFLKRLSAAKSVDDSSGSGYSTSSLGPLFHCNGVCSHEALDRVVNLIRNRRDRLPYARFEFVPPSFFLELMRNYAGFEAIKEKHKFAFSTPLKRQFLHRPGWYTQVDFIYSPFLIKKTHWFGLIVDLKMAALYVVDSNSACPYIVDVTSYLSPIATMLPHLVSRYCIVPNPCEMNFRPFPISRIEVPVLLEHPGFSAVAALILLEMAAADQPLNSLSLSEEEVRVAAENYAIAALSMG</sequence>
<dbReference type="InterPro" id="IPR003653">
    <property type="entry name" value="Peptidase_C48_C"/>
</dbReference>
<comment type="similarity">
    <text evidence="1">Belongs to the peptidase C48 family.</text>
</comment>
<feature type="region of interest" description="Disordered" evidence="4">
    <location>
        <begin position="499"/>
        <end position="571"/>
    </location>
</feature>
<feature type="domain" description="Ubiquitin-like protease family profile" evidence="5">
    <location>
        <begin position="933"/>
        <end position="1048"/>
    </location>
</feature>
<dbReference type="SUPFAM" id="SSF54001">
    <property type="entry name" value="Cysteine proteinases"/>
    <property type="match status" value="1"/>
</dbReference>
<dbReference type="InterPro" id="IPR038765">
    <property type="entry name" value="Papain-like_cys_pep_sf"/>
</dbReference>
<dbReference type="Gene3D" id="3.40.395.10">
    <property type="entry name" value="Adenoviral Proteinase, Chain A"/>
    <property type="match status" value="1"/>
</dbReference>
<evidence type="ECO:0000259" key="5">
    <source>
        <dbReference type="Pfam" id="PF02902"/>
    </source>
</evidence>
<dbReference type="GO" id="GO:0006508">
    <property type="term" value="P:proteolysis"/>
    <property type="evidence" value="ECO:0007669"/>
    <property type="project" value="UniProtKB-KW"/>
</dbReference>
<feature type="region of interest" description="Disordered" evidence="4">
    <location>
        <begin position="85"/>
        <end position="154"/>
    </location>
</feature>
<reference evidence="6" key="1">
    <citation type="submission" date="2019-12" db="EMBL/GenBank/DDBJ databases">
        <title>Genome sequencing and annotation of Brassica cretica.</title>
        <authorList>
            <person name="Studholme D.J."/>
            <person name="Sarris P."/>
        </authorList>
    </citation>
    <scope>NUCLEOTIDE SEQUENCE</scope>
    <source>
        <strain evidence="6">PFS-109/04</strain>
        <tissue evidence="6">Leaf</tissue>
    </source>
</reference>
<evidence type="ECO:0000256" key="4">
    <source>
        <dbReference type="SAM" id="MobiDB-lite"/>
    </source>
</evidence>
<feature type="region of interest" description="Disordered" evidence="4">
    <location>
        <begin position="761"/>
        <end position="856"/>
    </location>
</feature>
<comment type="caution">
    <text evidence="6">The sequence shown here is derived from an EMBL/GenBank/DDBJ whole genome shotgun (WGS) entry which is preliminary data.</text>
</comment>
<organism evidence="6 7">
    <name type="scientific">Brassica cretica</name>
    <name type="common">Mustard</name>
    <dbReference type="NCBI Taxonomy" id="69181"/>
    <lineage>
        <taxon>Eukaryota</taxon>
        <taxon>Viridiplantae</taxon>
        <taxon>Streptophyta</taxon>
        <taxon>Embryophyta</taxon>
        <taxon>Tracheophyta</taxon>
        <taxon>Spermatophyta</taxon>
        <taxon>Magnoliopsida</taxon>
        <taxon>eudicotyledons</taxon>
        <taxon>Gunneridae</taxon>
        <taxon>Pentapetalae</taxon>
        <taxon>rosids</taxon>
        <taxon>malvids</taxon>
        <taxon>Brassicales</taxon>
        <taxon>Brassicaceae</taxon>
        <taxon>Brassiceae</taxon>
        <taxon>Brassica</taxon>
    </lineage>
</organism>